<protein>
    <submittedName>
        <fullName evidence="1">Uncharacterized protein</fullName>
    </submittedName>
</protein>
<gene>
    <name evidence="1" type="ORF">EAG_04091</name>
</gene>
<evidence type="ECO:0000313" key="2">
    <source>
        <dbReference type="Proteomes" id="UP000000311"/>
    </source>
</evidence>
<evidence type="ECO:0000313" key="1">
    <source>
        <dbReference type="EMBL" id="EFN74869.1"/>
    </source>
</evidence>
<reference evidence="1 2" key="1">
    <citation type="journal article" date="2010" name="Science">
        <title>Genomic comparison of the ants Camponotus floridanus and Harpegnathos saltator.</title>
        <authorList>
            <person name="Bonasio R."/>
            <person name="Zhang G."/>
            <person name="Ye C."/>
            <person name="Mutti N.S."/>
            <person name="Fang X."/>
            <person name="Qin N."/>
            <person name="Donahue G."/>
            <person name="Yang P."/>
            <person name="Li Q."/>
            <person name="Li C."/>
            <person name="Zhang P."/>
            <person name="Huang Z."/>
            <person name="Berger S.L."/>
            <person name="Reinberg D."/>
            <person name="Wang J."/>
            <person name="Liebig J."/>
        </authorList>
    </citation>
    <scope>NUCLEOTIDE SEQUENCE [LARGE SCALE GENOMIC DNA]</scope>
    <source>
        <strain evidence="2">C129</strain>
    </source>
</reference>
<name>E1ZV93_CAMFO</name>
<accession>E1ZV93</accession>
<keyword evidence="2" id="KW-1185">Reference proteome</keyword>
<dbReference type="InParanoid" id="E1ZV93"/>
<sequence length="64" mass="8007">MDRVCKEKLKEFHTRQQIEIDECLTKQKRLNCSSRYKNNTINMRRSCMIIERRLYFYMKIKSRT</sequence>
<dbReference type="AlphaFoldDB" id="E1ZV93"/>
<dbReference type="EMBL" id="GL434491">
    <property type="protein sequence ID" value="EFN74869.1"/>
    <property type="molecule type" value="Genomic_DNA"/>
</dbReference>
<dbReference type="Proteomes" id="UP000000311">
    <property type="component" value="Unassembled WGS sequence"/>
</dbReference>
<organism evidence="2">
    <name type="scientific">Camponotus floridanus</name>
    <name type="common">Florida carpenter ant</name>
    <dbReference type="NCBI Taxonomy" id="104421"/>
    <lineage>
        <taxon>Eukaryota</taxon>
        <taxon>Metazoa</taxon>
        <taxon>Ecdysozoa</taxon>
        <taxon>Arthropoda</taxon>
        <taxon>Hexapoda</taxon>
        <taxon>Insecta</taxon>
        <taxon>Pterygota</taxon>
        <taxon>Neoptera</taxon>
        <taxon>Endopterygota</taxon>
        <taxon>Hymenoptera</taxon>
        <taxon>Apocrita</taxon>
        <taxon>Aculeata</taxon>
        <taxon>Formicoidea</taxon>
        <taxon>Formicidae</taxon>
        <taxon>Formicinae</taxon>
        <taxon>Camponotus</taxon>
    </lineage>
</organism>
<proteinExistence type="predicted"/>